<evidence type="ECO:0000313" key="1">
    <source>
        <dbReference type="EMBL" id="KAK3686817.1"/>
    </source>
</evidence>
<keyword evidence="1" id="KW-0560">Oxidoreductase</keyword>
<keyword evidence="2" id="KW-1185">Reference proteome</keyword>
<dbReference type="Proteomes" id="UP001281147">
    <property type="component" value="Unassembled WGS sequence"/>
</dbReference>
<dbReference type="EC" id="1.1.1.101" evidence="1"/>
<dbReference type="EMBL" id="JAUTXU010000301">
    <property type="protein sequence ID" value="KAK3686817.1"/>
    <property type="molecule type" value="Genomic_DNA"/>
</dbReference>
<sequence>MAGYGPEASVQRPRTRSSTGCYRKGGATPHSRTLSLLYSNNTRSILVHNLQKDLGSDDMTDSKRTVLITGCSEGGMGAALAKEFHSAGLHVYATARDVSKMKSLEALGIETLPLDIQSDSSIEACAKRISRLDILINNAGGQMTMPIADLSISEAKKLFDLNVWGHIAMAQAFLPLLLESPKAIIANHTSVGAGMAIPWQSIYNASKAAMSMFSDTLRLELQPFDIAVVNLRTGGVKTNVVKNLQAKDPQLPQSSIYAPAKELMEKALRIDWVDYEKTGVTAEQWAKEVVADLLKKTPPLAIWRGESAGMARLGSFLPSTWFDGMVRRMTSLDKVEGAIRKQ</sequence>
<gene>
    <name evidence="1" type="primary">AYR1_3</name>
    <name evidence="1" type="ORF">LTR37_019450</name>
</gene>
<name>A0ACC3MFZ3_9PEZI</name>
<organism evidence="1 2">
    <name type="scientific">Vermiconidia calcicola</name>
    <dbReference type="NCBI Taxonomy" id="1690605"/>
    <lineage>
        <taxon>Eukaryota</taxon>
        <taxon>Fungi</taxon>
        <taxon>Dikarya</taxon>
        <taxon>Ascomycota</taxon>
        <taxon>Pezizomycotina</taxon>
        <taxon>Dothideomycetes</taxon>
        <taxon>Dothideomycetidae</taxon>
        <taxon>Mycosphaerellales</taxon>
        <taxon>Extremaceae</taxon>
        <taxon>Vermiconidia</taxon>
    </lineage>
</organism>
<evidence type="ECO:0000313" key="2">
    <source>
        <dbReference type="Proteomes" id="UP001281147"/>
    </source>
</evidence>
<accession>A0ACC3MFZ3</accession>
<protein>
    <submittedName>
        <fullName evidence="1">NADPH-dependent 1-acyl dihydroxyacetone phosphate reductase</fullName>
        <ecNumber evidence="1">1.1.1.101</ecNumber>
    </submittedName>
</protein>
<comment type="caution">
    <text evidence="1">The sequence shown here is derived from an EMBL/GenBank/DDBJ whole genome shotgun (WGS) entry which is preliminary data.</text>
</comment>
<proteinExistence type="predicted"/>
<reference evidence="1" key="1">
    <citation type="submission" date="2023-07" db="EMBL/GenBank/DDBJ databases">
        <title>Black Yeasts Isolated from many extreme environments.</title>
        <authorList>
            <person name="Coleine C."/>
            <person name="Stajich J.E."/>
            <person name="Selbmann L."/>
        </authorList>
    </citation>
    <scope>NUCLEOTIDE SEQUENCE</scope>
    <source>
        <strain evidence="1">CCFEE 5714</strain>
    </source>
</reference>